<dbReference type="PROSITE" id="PS00026">
    <property type="entry name" value="CHIT_BIND_I_1"/>
    <property type="match status" value="1"/>
</dbReference>
<feature type="active site" description="Nucleophile" evidence="16">
    <location>
        <position position="165"/>
    </location>
</feature>
<keyword evidence="8 15" id="KW-0472">Membrane</keyword>
<keyword evidence="10" id="KW-0449">Lipoprotein</keyword>
<evidence type="ECO:0000256" key="4">
    <source>
        <dbReference type="ARBA" id="ARBA00022676"/>
    </source>
</evidence>
<feature type="region of interest" description="Disordered" evidence="17">
    <location>
        <begin position="347"/>
        <end position="444"/>
    </location>
</feature>
<dbReference type="GO" id="GO:0016757">
    <property type="term" value="F:glycosyltransferase activity"/>
    <property type="evidence" value="ECO:0007669"/>
    <property type="project" value="UniProtKB-KW"/>
</dbReference>
<dbReference type="InterPro" id="IPR013320">
    <property type="entry name" value="ConA-like_dom_sf"/>
</dbReference>
<dbReference type="GO" id="GO:0030246">
    <property type="term" value="F:carbohydrate binding"/>
    <property type="evidence" value="ECO:0007669"/>
    <property type="project" value="UniProtKB-KW"/>
</dbReference>
<keyword evidence="7 15" id="KW-0378">Hydrolase</keyword>
<dbReference type="PANTHER" id="PTHR10963">
    <property type="entry name" value="GLYCOSYL HYDROLASE-RELATED"/>
    <property type="match status" value="1"/>
</dbReference>
<feature type="chain" id="PRO_5015556091" description="Crh-like protein" evidence="18">
    <location>
        <begin position="22"/>
        <end position="466"/>
    </location>
</feature>
<keyword evidence="12" id="KW-0961">Cell wall biogenesis/degradation</keyword>
<gene>
    <name evidence="20" type="ORF">B9Z19DRAFT_1066365</name>
</gene>
<dbReference type="PANTHER" id="PTHR10963:SF22">
    <property type="entry name" value="GLYCOSIDASE CRH2-RELATED"/>
    <property type="match status" value="1"/>
</dbReference>
<dbReference type="SUPFAM" id="SSF49899">
    <property type="entry name" value="Concanavalin A-like lectins/glucanases"/>
    <property type="match status" value="1"/>
</dbReference>
<accession>A0A2T6ZMV3</accession>
<evidence type="ECO:0000256" key="3">
    <source>
        <dbReference type="ARBA" id="ARBA00022622"/>
    </source>
</evidence>
<dbReference type="InterPro" id="IPR000757">
    <property type="entry name" value="Beta-glucanase-like"/>
</dbReference>
<sequence>MVRLLDTALVVAAVLGTATYAQKIVPECGSGLGNCPSNKPCCSQYGVCGVGAYCLGGCDPKHSNSLDSCVPAPICKDVDSTFPNLDRVADKTKYLGDSSKADWVSDGQPVIKDGNLLITMAPGTVGTVIASTSYVWYGKISATLRTSYGKGVVSAFILLSDMKDEIDYEWVGVDLHTTQTNYYFQGIPNYTHGGNITVAKDTYKEFVTYELDWTPDSITWTVDGQVGRVLKKSDTWNDTAKGYDYPSTPSRVQLSLWPGGLPTNAKGTIDWAGGEIDWKAGDAKDVGYYYVTFKEVKIQCYDPPSGAKKQGSGSKSYIYDDRAGFESNVVLTDKDTILKSFLGTGTNMTIEPAKTSSKGSSATGNSSPSPSDVETIPGLTGAGTGVNGQRGDGSGSSSGGSGSGSGSGGSSSGSGGSSSGGNGTRGGGGFSQGNSQSSNQNEATGQKVIKGSMFAVVIAVVAVIVL</sequence>
<evidence type="ECO:0000256" key="5">
    <source>
        <dbReference type="ARBA" id="ARBA00022679"/>
    </source>
</evidence>
<evidence type="ECO:0000256" key="15">
    <source>
        <dbReference type="PIRNR" id="PIRNR037299"/>
    </source>
</evidence>
<dbReference type="GO" id="GO:0005975">
    <property type="term" value="P:carbohydrate metabolic process"/>
    <property type="evidence" value="ECO:0007669"/>
    <property type="project" value="InterPro"/>
</dbReference>
<dbReference type="FunFam" id="2.60.120.200:FF:000159">
    <property type="entry name" value="Glycosidase"/>
    <property type="match status" value="1"/>
</dbReference>
<evidence type="ECO:0000259" key="19">
    <source>
        <dbReference type="PROSITE" id="PS51762"/>
    </source>
</evidence>
<dbReference type="InterPro" id="IPR017168">
    <property type="entry name" value="CHR-like"/>
</dbReference>
<evidence type="ECO:0000256" key="9">
    <source>
        <dbReference type="ARBA" id="ARBA00023180"/>
    </source>
</evidence>
<comment type="function">
    <text evidence="14">Dual chitinase/transglycosylase that plays a role in cell wall architecture. Chitinase and transglycosylase activities are coupled. Required for the polysaccharide cross-linking at the septa and the cell wall. More specifically, transfers chitin to 1,6-beta-glucan in the cell wall.</text>
</comment>
<dbReference type="STRING" id="42251.A0A2T6ZMV3"/>
<keyword evidence="3" id="KW-0336">GPI-anchor</keyword>
<feature type="compositionally biased region" description="Gly residues" evidence="17">
    <location>
        <begin position="380"/>
        <end position="431"/>
    </location>
</feature>
<keyword evidence="21" id="KW-1185">Reference proteome</keyword>
<dbReference type="Gene3D" id="2.60.120.200">
    <property type="match status" value="1"/>
</dbReference>
<evidence type="ECO:0000256" key="18">
    <source>
        <dbReference type="SAM" id="SignalP"/>
    </source>
</evidence>
<evidence type="ECO:0000256" key="6">
    <source>
        <dbReference type="ARBA" id="ARBA00022729"/>
    </source>
</evidence>
<proteinExistence type="inferred from homology"/>
<dbReference type="InterPro" id="IPR018371">
    <property type="entry name" value="Chitin-binding_1_CS"/>
</dbReference>
<evidence type="ECO:0000256" key="17">
    <source>
        <dbReference type="SAM" id="MobiDB-lite"/>
    </source>
</evidence>
<protein>
    <recommendedName>
        <fullName evidence="15">Crh-like protein</fullName>
        <ecNumber evidence="15">3.2.-.-</ecNumber>
    </recommendedName>
</protein>
<evidence type="ECO:0000313" key="21">
    <source>
        <dbReference type="Proteomes" id="UP000244722"/>
    </source>
</evidence>
<dbReference type="PROSITE" id="PS51762">
    <property type="entry name" value="GH16_2"/>
    <property type="match status" value="1"/>
</dbReference>
<dbReference type="Proteomes" id="UP000244722">
    <property type="component" value="Unassembled WGS sequence"/>
</dbReference>
<keyword evidence="4" id="KW-0328">Glycosyltransferase</keyword>
<keyword evidence="5" id="KW-0808">Transferase</keyword>
<evidence type="ECO:0000256" key="11">
    <source>
        <dbReference type="ARBA" id="ARBA00023295"/>
    </source>
</evidence>
<organism evidence="20 21">
    <name type="scientific">Tuber borchii</name>
    <name type="common">White truffle</name>
    <dbReference type="NCBI Taxonomy" id="42251"/>
    <lineage>
        <taxon>Eukaryota</taxon>
        <taxon>Fungi</taxon>
        <taxon>Dikarya</taxon>
        <taxon>Ascomycota</taxon>
        <taxon>Pezizomycotina</taxon>
        <taxon>Pezizomycetes</taxon>
        <taxon>Pezizales</taxon>
        <taxon>Tuberaceae</taxon>
        <taxon>Tuber</taxon>
    </lineage>
</organism>
<feature type="domain" description="GH16" evidence="19">
    <location>
        <begin position="18"/>
        <end position="280"/>
    </location>
</feature>
<dbReference type="Pfam" id="PF00722">
    <property type="entry name" value="Glyco_hydro_16"/>
    <property type="match status" value="1"/>
</dbReference>
<comment type="catalytic activity">
    <reaction evidence="1">
        <text>Random endo-hydrolysis of N-acetyl-beta-D-glucosaminide (1-&gt;4)-beta-linkages in chitin and chitodextrins.</text>
        <dbReference type="EC" id="3.2.1.14"/>
    </reaction>
</comment>
<reference evidence="20 21" key="1">
    <citation type="submission" date="2017-04" db="EMBL/GenBank/DDBJ databases">
        <title>Draft genome sequence of Tuber borchii Vittad., a whitish edible truffle.</title>
        <authorList>
            <consortium name="DOE Joint Genome Institute"/>
            <person name="Murat C."/>
            <person name="Kuo A."/>
            <person name="Barry K.W."/>
            <person name="Clum A."/>
            <person name="Dockter R.B."/>
            <person name="Fauchery L."/>
            <person name="Iotti M."/>
            <person name="Kohler A."/>
            <person name="Labutti K."/>
            <person name="Lindquist E.A."/>
            <person name="Lipzen A."/>
            <person name="Ohm R.A."/>
            <person name="Wang M."/>
            <person name="Grigoriev I.V."/>
            <person name="Zambonelli A."/>
            <person name="Martin F.M."/>
        </authorList>
    </citation>
    <scope>NUCLEOTIDE SEQUENCE [LARGE SCALE GENOMIC DNA]</scope>
    <source>
        <strain evidence="20 21">Tbo3840</strain>
    </source>
</reference>
<evidence type="ECO:0000256" key="10">
    <source>
        <dbReference type="ARBA" id="ARBA00023288"/>
    </source>
</evidence>
<keyword evidence="20" id="KW-0430">Lectin</keyword>
<evidence type="ECO:0000313" key="20">
    <source>
        <dbReference type="EMBL" id="PUU76776.1"/>
    </source>
</evidence>
<comment type="caution">
    <text evidence="20">The sequence shown here is derived from an EMBL/GenBank/DDBJ whole genome shotgun (WGS) entry which is preliminary data.</text>
</comment>
<name>A0A2T6ZMV3_TUBBO</name>
<keyword evidence="9" id="KW-0325">Glycoprotein</keyword>
<dbReference type="EC" id="3.2.-.-" evidence="15"/>
<comment type="subcellular location">
    <subcellularLocation>
        <location evidence="2">Membrane</location>
        <topology evidence="2">Lipid-anchor</topology>
        <topology evidence="2">GPI-anchor</topology>
    </subcellularLocation>
</comment>
<dbReference type="AlphaFoldDB" id="A0A2T6ZMV3"/>
<dbReference type="EMBL" id="NESQ01000176">
    <property type="protein sequence ID" value="PUU76776.1"/>
    <property type="molecule type" value="Genomic_DNA"/>
</dbReference>
<dbReference type="PIRSF" id="PIRSF037299">
    <property type="entry name" value="Glycosidase_CRH1_prd"/>
    <property type="match status" value="1"/>
</dbReference>
<evidence type="ECO:0000256" key="1">
    <source>
        <dbReference type="ARBA" id="ARBA00000822"/>
    </source>
</evidence>
<evidence type="ECO:0000256" key="14">
    <source>
        <dbReference type="ARBA" id="ARBA00093308"/>
    </source>
</evidence>
<dbReference type="GO" id="GO:0009277">
    <property type="term" value="C:fungal-type cell wall"/>
    <property type="evidence" value="ECO:0007669"/>
    <property type="project" value="TreeGrafter"/>
</dbReference>
<evidence type="ECO:0000256" key="8">
    <source>
        <dbReference type="ARBA" id="ARBA00023136"/>
    </source>
</evidence>
<comment type="similarity">
    <text evidence="13">Belongs to the glycosyl hydrolase 16 family. CRH1 subfamily.</text>
</comment>
<evidence type="ECO:0000256" key="13">
    <source>
        <dbReference type="ARBA" id="ARBA00038074"/>
    </source>
</evidence>
<dbReference type="GO" id="GO:0008843">
    <property type="term" value="F:endochitinase activity"/>
    <property type="evidence" value="ECO:0007669"/>
    <property type="project" value="UniProtKB-EC"/>
</dbReference>
<feature type="signal peptide" evidence="18">
    <location>
        <begin position="1"/>
        <end position="21"/>
    </location>
</feature>
<dbReference type="InterPro" id="IPR050546">
    <property type="entry name" value="Glycosyl_Hydrlase_16"/>
</dbReference>
<keyword evidence="6 18" id="KW-0732">Signal</keyword>
<evidence type="ECO:0000256" key="2">
    <source>
        <dbReference type="ARBA" id="ARBA00004589"/>
    </source>
</evidence>
<dbReference type="OrthoDB" id="4781at2759"/>
<evidence type="ECO:0000256" key="16">
    <source>
        <dbReference type="PIRSR" id="PIRSR037299-1"/>
    </source>
</evidence>
<dbReference type="GO" id="GO:0008061">
    <property type="term" value="F:chitin binding"/>
    <property type="evidence" value="ECO:0007669"/>
    <property type="project" value="InterPro"/>
</dbReference>
<feature type="compositionally biased region" description="Low complexity" evidence="17">
    <location>
        <begin position="353"/>
        <end position="371"/>
    </location>
</feature>
<dbReference type="CDD" id="cd02183">
    <property type="entry name" value="GH16_fungal_CRH1_transglycosylase"/>
    <property type="match status" value="1"/>
</dbReference>
<feature type="active site" description="Proton donor" evidence="16">
    <location>
        <position position="169"/>
    </location>
</feature>
<dbReference type="GO" id="GO:0098552">
    <property type="term" value="C:side of membrane"/>
    <property type="evidence" value="ECO:0007669"/>
    <property type="project" value="UniProtKB-KW"/>
</dbReference>
<evidence type="ECO:0000256" key="7">
    <source>
        <dbReference type="ARBA" id="ARBA00022801"/>
    </source>
</evidence>
<dbReference type="GO" id="GO:0031505">
    <property type="term" value="P:fungal-type cell wall organization"/>
    <property type="evidence" value="ECO:0007669"/>
    <property type="project" value="TreeGrafter"/>
</dbReference>
<keyword evidence="11" id="KW-0326">Glycosidase</keyword>
<evidence type="ECO:0000256" key="12">
    <source>
        <dbReference type="ARBA" id="ARBA00023316"/>
    </source>
</evidence>